<accession>A0A4Y2P3B8</accession>
<gene>
    <name evidence="2" type="ORF">AVEN_117683_1</name>
</gene>
<proteinExistence type="predicted"/>
<feature type="region of interest" description="Disordered" evidence="1">
    <location>
        <begin position="1"/>
        <end position="56"/>
    </location>
</feature>
<sequence>MGKTNVTIRPVAPKHSFGTTKCPVSERQQPTITISNKRRQKKKEDPTVMSSTPAMTEHALIHVTPIELPTNNDRRNETLGFGRVCLKTHLFDVELVSYARIHHENIEERIGQGTPFLKEMKHYDSLEFASKLTSLT</sequence>
<feature type="compositionally biased region" description="Polar residues" evidence="1">
    <location>
        <begin position="26"/>
        <end position="35"/>
    </location>
</feature>
<dbReference type="Proteomes" id="UP000499080">
    <property type="component" value="Unassembled WGS sequence"/>
</dbReference>
<evidence type="ECO:0000313" key="3">
    <source>
        <dbReference type="Proteomes" id="UP000499080"/>
    </source>
</evidence>
<dbReference type="EMBL" id="BGPR01010366">
    <property type="protein sequence ID" value="GBN45821.1"/>
    <property type="molecule type" value="Genomic_DNA"/>
</dbReference>
<evidence type="ECO:0000313" key="2">
    <source>
        <dbReference type="EMBL" id="GBN45821.1"/>
    </source>
</evidence>
<organism evidence="2 3">
    <name type="scientific">Araneus ventricosus</name>
    <name type="common">Orbweaver spider</name>
    <name type="synonym">Epeira ventricosa</name>
    <dbReference type="NCBI Taxonomy" id="182803"/>
    <lineage>
        <taxon>Eukaryota</taxon>
        <taxon>Metazoa</taxon>
        <taxon>Ecdysozoa</taxon>
        <taxon>Arthropoda</taxon>
        <taxon>Chelicerata</taxon>
        <taxon>Arachnida</taxon>
        <taxon>Araneae</taxon>
        <taxon>Araneomorphae</taxon>
        <taxon>Entelegynae</taxon>
        <taxon>Araneoidea</taxon>
        <taxon>Araneidae</taxon>
        <taxon>Araneus</taxon>
    </lineage>
</organism>
<keyword evidence="3" id="KW-1185">Reference proteome</keyword>
<dbReference type="AlphaFoldDB" id="A0A4Y2P3B8"/>
<evidence type="ECO:0000256" key="1">
    <source>
        <dbReference type="SAM" id="MobiDB-lite"/>
    </source>
</evidence>
<comment type="caution">
    <text evidence="2">The sequence shown here is derived from an EMBL/GenBank/DDBJ whole genome shotgun (WGS) entry which is preliminary data.</text>
</comment>
<protein>
    <submittedName>
        <fullName evidence="2">Uncharacterized protein</fullName>
    </submittedName>
</protein>
<reference evidence="2 3" key="1">
    <citation type="journal article" date="2019" name="Sci. Rep.">
        <title>Orb-weaving spider Araneus ventricosus genome elucidates the spidroin gene catalogue.</title>
        <authorList>
            <person name="Kono N."/>
            <person name="Nakamura H."/>
            <person name="Ohtoshi R."/>
            <person name="Moran D.A.P."/>
            <person name="Shinohara A."/>
            <person name="Yoshida Y."/>
            <person name="Fujiwara M."/>
            <person name="Mori M."/>
            <person name="Tomita M."/>
            <person name="Arakawa K."/>
        </authorList>
    </citation>
    <scope>NUCLEOTIDE SEQUENCE [LARGE SCALE GENOMIC DNA]</scope>
</reference>
<name>A0A4Y2P3B8_ARAVE</name>